<dbReference type="GO" id="GO:0009451">
    <property type="term" value="P:RNA modification"/>
    <property type="evidence" value="ECO:0007669"/>
    <property type="project" value="InterPro"/>
</dbReference>
<gene>
    <name evidence="6" type="ORF">M0R45_010749</name>
</gene>
<dbReference type="Pfam" id="PF13041">
    <property type="entry name" value="PPR_2"/>
    <property type="match status" value="5"/>
</dbReference>
<dbReference type="GO" id="GO:0003729">
    <property type="term" value="F:mRNA binding"/>
    <property type="evidence" value="ECO:0007669"/>
    <property type="project" value="UniProtKB-ARBA"/>
</dbReference>
<reference evidence="6 7" key="1">
    <citation type="journal article" date="2023" name="G3 (Bethesda)">
        <title>A chromosome-length genome assembly and annotation of blackberry (Rubus argutus, cv. 'Hillquist').</title>
        <authorList>
            <person name="Bruna T."/>
            <person name="Aryal R."/>
            <person name="Dudchenko O."/>
            <person name="Sargent D.J."/>
            <person name="Mead D."/>
            <person name="Buti M."/>
            <person name="Cavallini A."/>
            <person name="Hytonen T."/>
            <person name="Andres J."/>
            <person name="Pham M."/>
            <person name="Weisz D."/>
            <person name="Mascagni F."/>
            <person name="Usai G."/>
            <person name="Natali L."/>
            <person name="Bassil N."/>
            <person name="Fernandez G.E."/>
            <person name="Lomsadze A."/>
            <person name="Armour M."/>
            <person name="Olukolu B."/>
            <person name="Poorten T."/>
            <person name="Britton C."/>
            <person name="Davik J."/>
            <person name="Ashrafi H."/>
            <person name="Aiden E.L."/>
            <person name="Borodovsky M."/>
            <person name="Worthington M."/>
        </authorList>
    </citation>
    <scope>NUCLEOTIDE SEQUENCE [LARGE SCALE GENOMIC DNA]</scope>
    <source>
        <strain evidence="6">PI 553951</strain>
    </source>
</reference>
<dbReference type="Pfam" id="PF20431">
    <property type="entry name" value="E_motif"/>
    <property type="match status" value="1"/>
</dbReference>
<dbReference type="Pfam" id="PF01535">
    <property type="entry name" value="PPR"/>
    <property type="match status" value="3"/>
</dbReference>
<evidence type="ECO:0000313" key="6">
    <source>
        <dbReference type="EMBL" id="KAK9945224.1"/>
    </source>
</evidence>
<keyword evidence="2" id="KW-0677">Repeat</keyword>
<evidence type="ECO:0000313" key="7">
    <source>
        <dbReference type="Proteomes" id="UP001457282"/>
    </source>
</evidence>
<dbReference type="InterPro" id="IPR046960">
    <property type="entry name" value="PPR_At4g14850-like_plant"/>
</dbReference>
<evidence type="ECO:0000256" key="1">
    <source>
        <dbReference type="ARBA" id="ARBA00006643"/>
    </source>
</evidence>
<dbReference type="PANTHER" id="PTHR24015">
    <property type="entry name" value="OS07G0578800 PROTEIN-RELATED"/>
    <property type="match status" value="1"/>
</dbReference>
<dbReference type="InterPro" id="IPR011990">
    <property type="entry name" value="TPR-like_helical_dom_sf"/>
</dbReference>
<dbReference type="Proteomes" id="UP001457282">
    <property type="component" value="Unassembled WGS sequence"/>
</dbReference>
<feature type="repeat" description="PPR" evidence="4">
    <location>
        <begin position="144"/>
        <end position="178"/>
    </location>
</feature>
<comment type="similarity">
    <text evidence="3">Belongs to the PPR family. PCMP-E subfamily.</text>
</comment>
<evidence type="ECO:0000256" key="4">
    <source>
        <dbReference type="PROSITE-ProRule" id="PRU00708"/>
    </source>
</evidence>
<dbReference type="InterPro" id="IPR032867">
    <property type="entry name" value="DYW_dom"/>
</dbReference>
<dbReference type="FunFam" id="1.25.40.10:FF:000090">
    <property type="entry name" value="Pentatricopeptide repeat-containing protein, chloroplastic"/>
    <property type="match status" value="1"/>
</dbReference>
<feature type="domain" description="DYW" evidence="5">
    <location>
        <begin position="865"/>
        <end position="957"/>
    </location>
</feature>
<dbReference type="EMBL" id="JBEDUW010000002">
    <property type="protein sequence ID" value="KAK9945224.1"/>
    <property type="molecule type" value="Genomic_DNA"/>
</dbReference>
<dbReference type="Pfam" id="PF20430">
    <property type="entry name" value="Eplus_motif"/>
    <property type="match status" value="1"/>
</dbReference>
<keyword evidence="7" id="KW-1185">Reference proteome</keyword>
<dbReference type="PANTHER" id="PTHR24015:SF356">
    <property type="entry name" value="DYW DOMAIN-CONTAINING PROTEIN"/>
    <property type="match status" value="1"/>
</dbReference>
<dbReference type="FunFam" id="1.25.40.10:FF:000073">
    <property type="entry name" value="Pentatricopeptide repeat-containing protein chloroplastic"/>
    <property type="match status" value="1"/>
</dbReference>
<dbReference type="PROSITE" id="PS51375">
    <property type="entry name" value="PPR"/>
    <property type="match status" value="5"/>
</dbReference>
<dbReference type="FunFam" id="1.25.40.10:FF:000341">
    <property type="entry name" value="Pentatricopeptide repeat-containing protein chloroplastic"/>
    <property type="match status" value="1"/>
</dbReference>
<sequence length="957" mass="106612">MATSTPHCYFTSSAVQFYPMLMKAQLNLNPALQIFKASLKPTNSPSLKEVCDEGSLKEAFKSLGSLLTQQISPKLSLDRAYSPVLELCAKKKALSEGQQLHAQLIKSCAIWDSAFLSTKLAYMYGKCGSVSNAEKVFDRMPHRTIFTWNAMIAAYASNGEPLNALELYRDMRVFGVPLDSCTFPCILKACVALNSLCSGGEIHGLAIKYGYDNVTFVVNSLVAMYANCNDLGEARKLFDGMKEKDDIVSWNSIISAYSAKGLSVEALGLFREMQKVGLTMNTYTFVAALQACEDSFSGKLGMETHAAVLKLNYCFDVYVANSLLAMYVRCGKMDEAAIIFDDLDNKDIVSWNTLLSGFVQNGLYKEALLLFRDMQRIGEKPDQVSLLNILAVSGRLGSLLSGMEAHAYAIKNGFESDLQVENTLIDMYAKCCCVNFMGRAFDKMSNKDFVSWTTIIAGYAQNNCHTRALELCRKVQMLGLEVDAMMVESILLVCGALKCVSLVKEVHGYAMRRGLFDLVLQNAVLNVYGECAYIDYAHRMFKLIESKDVVSWTSMISCYVHNGLANEALELCQFMKKTNVEPDSVALISTLSAAASLSALKKGKEIHGFLTRKGFILEGSIASSLVDMYARSGTLKCAYDIFNCVRNKSLILWTTMINAYGMHGHGKEAIELFKRMQGQKVVPDHITFLALLYACSHSGLIDEGKELFEIMRHEYQLEPWPEHFACMVDLLGRANRLEGAYHFVNSMESPPTAEVWCALLGACRVHSNKELGEIAAKKILELGSDNPGNYVLISNVFAASGRWKNVEEVRMKMKGIGLKKNPGCSWIEAGNKVHTFTARDKSHPQSNEIYHKLAQITETLERDVGYVAQTKYALQNVEEEEKVQMIYGHSERLAIAYGLLKIPKGTPIRITKNLRVCMDCHTFTKLVSKVFRRVLVVRDANRFHHFEGGICSCGDFW</sequence>
<proteinExistence type="inferred from homology"/>
<dbReference type="NCBIfam" id="TIGR00756">
    <property type="entry name" value="PPR"/>
    <property type="match status" value="5"/>
</dbReference>
<dbReference type="GO" id="GO:0008270">
    <property type="term" value="F:zinc ion binding"/>
    <property type="evidence" value="ECO:0007669"/>
    <property type="project" value="InterPro"/>
</dbReference>
<name>A0AAW1YAH1_RUBAR</name>
<accession>A0AAW1YAH1</accession>
<dbReference type="Pfam" id="PF14432">
    <property type="entry name" value="DYW_deaminase"/>
    <property type="match status" value="1"/>
</dbReference>
<dbReference type="Gene3D" id="1.25.40.10">
    <property type="entry name" value="Tetratricopeptide repeat domain"/>
    <property type="match status" value="6"/>
</dbReference>
<organism evidence="6 7">
    <name type="scientific">Rubus argutus</name>
    <name type="common">Southern blackberry</name>
    <dbReference type="NCBI Taxonomy" id="59490"/>
    <lineage>
        <taxon>Eukaryota</taxon>
        <taxon>Viridiplantae</taxon>
        <taxon>Streptophyta</taxon>
        <taxon>Embryophyta</taxon>
        <taxon>Tracheophyta</taxon>
        <taxon>Spermatophyta</taxon>
        <taxon>Magnoliopsida</taxon>
        <taxon>eudicotyledons</taxon>
        <taxon>Gunneridae</taxon>
        <taxon>Pentapetalae</taxon>
        <taxon>rosids</taxon>
        <taxon>fabids</taxon>
        <taxon>Rosales</taxon>
        <taxon>Rosaceae</taxon>
        <taxon>Rosoideae</taxon>
        <taxon>Rosoideae incertae sedis</taxon>
        <taxon>Rubus</taxon>
    </lineage>
</organism>
<feature type="repeat" description="PPR" evidence="4">
    <location>
        <begin position="246"/>
        <end position="280"/>
    </location>
</feature>
<dbReference type="FunFam" id="1.25.40.10:FF:000196">
    <property type="entry name" value="Pentatricopeptide repeat-containing protein At4g14850"/>
    <property type="match status" value="2"/>
</dbReference>
<evidence type="ECO:0000256" key="2">
    <source>
        <dbReference type="ARBA" id="ARBA00022737"/>
    </source>
</evidence>
<dbReference type="InterPro" id="IPR046849">
    <property type="entry name" value="E2_motif"/>
</dbReference>
<evidence type="ECO:0000256" key="3">
    <source>
        <dbReference type="ARBA" id="ARBA00061659"/>
    </source>
</evidence>
<dbReference type="InterPro" id="IPR002885">
    <property type="entry name" value="PPR_rpt"/>
</dbReference>
<evidence type="ECO:0000259" key="5">
    <source>
        <dbReference type="Pfam" id="PF14432"/>
    </source>
</evidence>
<dbReference type="AlphaFoldDB" id="A0AAW1YAH1"/>
<protein>
    <recommendedName>
        <fullName evidence="5">DYW domain-containing protein</fullName>
    </recommendedName>
</protein>
<comment type="similarity">
    <text evidence="1">Belongs to the PPR family. PCMP-H subfamily.</text>
</comment>
<feature type="repeat" description="PPR" evidence="4">
    <location>
        <begin position="347"/>
        <end position="381"/>
    </location>
</feature>
<feature type="repeat" description="PPR" evidence="4">
    <location>
        <begin position="548"/>
        <end position="582"/>
    </location>
</feature>
<comment type="caution">
    <text evidence="6">The sequence shown here is derived from an EMBL/GenBank/DDBJ whole genome shotgun (WGS) entry which is preliminary data.</text>
</comment>
<feature type="repeat" description="PPR" evidence="4">
    <location>
        <begin position="649"/>
        <end position="683"/>
    </location>
</feature>
<dbReference type="InterPro" id="IPR046848">
    <property type="entry name" value="E_motif"/>
</dbReference>